<dbReference type="EMBL" id="JQED01000052">
    <property type="protein sequence ID" value="KGJ87918.1"/>
    <property type="molecule type" value="Genomic_DNA"/>
</dbReference>
<sequence length="146" mass="15937">MILAFSSASMAEDSSNISIGLGLDHGGIGGKYAINRDKNKFYGSIGVLSYSSDTGVDIGYGLGWERLIIEDNHSAGLYIGTVASSMKSRTAVTYYGMSANYNYYFLGFNNRSFVLGASIYSGITSEDESRYDKNTDGLYIKVAYQW</sequence>
<dbReference type="Proteomes" id="UP000029843">
    <property type="component" value="Unassembled WGS sequence"/>
</dbReference>
<reference evidence="1 2" key="1">
    <citation type="submission" date="2014-08" db="EMBL/GenBank/DDBJ databases">
        <title>Genomic and Phenotypic Diversity of Colwellia psychrerythraea strains from Disparate Marine Basins.</title>
        <authorList>
            <person name="Techtmann S.M."/>
            <person name="Stelling S.C."/>
            <person name="Utturkar S.M."/>
            <person name="Alshibli N."/>
            <person name="Harris A."/>
            <person name="Brown S.D."/>
            <person name="Hazen T.C."/>
        </authorList>
    </citation>
    <scope>NUCLEOTIDE SEQUENCE [LARGE SCALE GENOMIC DNA]</scope>
    <source>
        <strain evidence="1 2">ND2E</strain>
    </source>
</reference>
<proteinExistence type="predicted"/>
<organism evidence="1 2">
    <name type="scientific">Colwellia psychrerythraea</name>
    <name type="common">Vibrio psychroerythus</name>
    <dbReference type="NCBI Taxonomy" id="28229"/>
    <lineage>
        <taxon>Bacteria</taxon>
        <taxon>Pseudomonadati</taxon>
        <taxon>Pseudomonadota</taxon>
        <taxon>Gammaproteobacteria</taxon>
        <taxon>Alteromonadales</taxon>
        <taxon>Colwelliaceae</taxon>
        <taxon>Colwellia</taxon>
    </lineage>
</organism>
<dbReference type="PATRIC" id="fig|28229.4.peg.3623"/>
<gene>
    <name evidence="1" type="ORF">ND2E_0270</name>
</gene>
<name>A0A099KE76_COLPS</name>
<protein>
    <submittedName>
        <fullName evidence="1">Uncharacterized protein</fullName>
    </submittedName>
</protein>
<dbReference type="AlphaFoldDB" id="A0A099KE76"/>
<comment type="caution">
    <text evidence="1">The sequence shown here is derived from an EMBL/GenBank/DDBJ whole genome shotgun (WGS) entry which is preliminary data.</text>
</comment>
<evidence type="ECO:0000313" key="1">
    <source>
        <dbReference type="EMBL" id="KGJ87918.1"/>
    </source>
</evidence>
<accession>A0A099KE76</accession>
<evidence type="ECO:0000313" key="2">
    <source>
        <dbReference type="Proteomes" id="UP000029843"/>
    </source>
</evidence>